<evidence type="ECO:0000313" key="1">
    <source>
        <dbReference type="EMBL" id="GBL90324.1"/>
    </source>
</evidence>
<reference evidence="1 2" key="1">
    <citation type="journal article" date="2019" name="Sci. Rep.">
        <title>Orb-weaving spider Araneus ventricosus genome elucidates the spidroin gene catalogue.</title>
        <authorList>
            <person name="Kono N."/>
            <person name="Nakamura H."/>
            <person name="Ohtoshi R."/>
            <person name="Moran D.A.P."/>
            <person name="Shinohara A."/>
            <person name="Yoshida Y."/>
            <person name="Fujiwara M."/>
            <person name="Mori M."/>
            <person name="Tomita M."/>
            <person name="Arakawa K."/>
        </authorList>
    </citation>
    <scope>NUCLEOTIDE SEQUENCE [LARGE SCALE GENOMIC DNA]</scope>
</reference>
<sequence length="93" mass="10352">MKKSAEPETSRRATVTFSIQKAIAIEKGNSPSQGHRKMRMEFEGIGSFSFHPGRGRKCVSAWLAEDVAVQVEEERASNIQDSTIIHNKYSANV</sequence>
<accession>A0A4Y2BGQ6</accession>
<dbReference type="EMBL" id="BGPR01000070">
    <property type="protein sequence ID" value="GBL90324.1"/>
    <property type="molecule type" value="Genomic_DNA"/>
</dbReference>
<comment type="caution">
    <text evidence="1">The sequence shown here is derived from an EMBL/GenBank/DDBJ whole genome shotgun (WGS) entry which is preliminary data.</text>
</comment>
<name>A0A4Y2BGQ6_ARAVE</name>
<dbReference type="Proteomes" id="UP000499080">
    <property type="component" value="Unassembled WGS sequence"/>
</dbReference>
<gene>
    <name evidence="1" type="ORF">AVEN_130413_1</name>
</gene>
<organism evidence="1 2">
    <name type="scientific">Araneus ventricosus</name>
    <name type="common">Orbweaver spider</name>
    <name type="synonym">Epeira ventricosa</name>
    <dbReference type="NCBI Taxonomy" id="182803"/>
    <lineage>
        <taxon>Eukaryota</taxon>
        <taxon>Metazoa</taxon>
        <taxon>Ecdysozoa</taxon>
        <taxon>Arthropoda</taxon>
        <taxon>Chelicerata</taxon>
        <taxon>Arachnida</taxon>
        <taxon>Araneae</taxon>
        <taxon>Araneomorphae</taxon>
        <taxon>Entelegynae</taxon>
        <taxon>Araneoidea</taxon>
        <taxon>Araneidae</taxon>
        <taxon>Araneus</taxon>
    </lineage>
</organism>
<proteinExistence type="predicted"/>
<keyword evidence="2" id="KW-1185">Reference proteome</keyword>
<protein>
    <submittedName>
        <fullName evidence="1">Uncharacterized protein</fullName>
    </submittedName>
</protein>
<evidence type="ECO:0000313" key="2">
    <source>
        <dbReference type="Proteomes" id="UP000499080"/>
    </source>
</evidence>
<dbReference type="AlphaFoldDB" id="A0A4Y2BGQ6"/>